<proteinExistence type="inferred from homology"/>
<dbReference type="Proteomes" id="UP000732193">
    <property type="component" value="Unassembled WGS sequence"/>
</dbReference>
<feature type="transmembrane region" description="Helical" evidence="9">
    <location>
        <begin position="15"/>
        <end position="34"/>
    </location>
</feature>
<feature type="domain" description="AprE-like beta-barrel" evidence="11">
    <location>
        <begin position="323"/>
        <end position="413"/>
    </location>
</feature>
<evidence type="ECO:0000256" key="1">
    <source>
        <dbReference type="ARBA" id="ARBA00004377"/>
    </source>
</evidence>
<keyword evidence="4 9" id="KW-1003">Cell membrane</keyword>
<dbReference type="GO" id="GO:0015031">
    <property type="term" value="P:protein transport"/>
    <property type="evidence" value="ECO:0007669"/>
    <property type="project" value="InterPro"/>
</dbReference>
<dbReference type="InterPro" id="IPR058982">
    <property type="entry name" value="Beta-barrel_AprE"/>
</dbReference>
<dbReference type="EMBL" id="JAFBRM010000003">
    <property type="protein sequence ID" value="MBM1714917.1"/>
    <property type="molecule type" value="Genomic_DNA"/>
</dbReference>
<evidence type="ECO:0000256" key="6">
    <source>
        <dbReference type="ARBA" id="ARBA00022692"/>
    </source>
</evidence>
<evidence type="ECO:0000256" key="8">
    <source>
        <dbReference type="ARBA" id="ARBA00023136"/>
    </source>
</evidence>
<dbReference type="Gene3D" id="2.40.30.170">
    <property type="match status" value="1"/>
</dbReference>
<dbReference type="NCBIfam" id="TIGR01843">
    <property type="entry name" value="type_I_hlyD"/>
    <property type="match status" value="1"/>
</dbReference>
<dbReference type="GO" id="GO:0005886">
    <property type="term" value="C:plasma membrane"/>
    <property type="evidence" value="ECO:0007669"/>
    <property type="project" value="UniProtKB-SubCell"/>
</dbReference>
<evidence type="ECO:0000313" key="12">
    <source>
        <dbReference type="EMBL" id="MBM1714917.1"/>
    </source>
</evidence>
<dbReference type="RefSeq" id="WP_203242833.1">
    <property type="nucleotide sequence ID" value="NZ_JAFBRH010000003.1"/>
</dbReference>
<evidence type="ECO:0000256" key="5">
    <source>
        <dbReference type="ARBA" id="ARBA00022519"/>
    </source>
</evidence>
<comment type="similarity">
    <text evidence="2 9">Belongs to the membrane fusion protein (MFP) (TC 8.A.1) family.</text>
</comment>
<dbReference type="Pfam" id="PF25994">
    <property type="entry name" value="HH_AprE"/>
    <property type="match status" value="1"/>
</dbReference>
<comment type="caution">
    <text evidence="12">The sequence shown here is derived from an EMBL/GenBank/DDBJ whole genome shotgun (WGS) entry which is preliminary data.</text>
</comment>
<evidence type="ECO:0000256" key="7">
    <source>
        <dbReference type="ARBA" id="ARBA00022989"/>
    </source>
</evidence>
<keyword evidence="7 9" id="KW-1133">Transmembrane helix</keyword>
<organism evidence="12 13">
    <name type="scientific">Sulfitobacter geojensis</name>
    <dbReference type="NCBI Taxonomy" id="1342299"/>
    <lineage>
        <taxon>Bacteria</taxon>
        <taxon>Pseudomonadati</taxon>
        <taxon>Pseudomonadota</taxon>
        <taxon>Alphaproteobacteria</taxon>
        <taxon>Rhodobacterales</taxon>
        <taxon>Roseobacteraceae</taxon>
        <taxon>Sulfitobacter</taxon>
    </lineage>
</organism>
<evidence type="ECO:0000256" key="9">
    <source>
        <dbReference type="RuleBase" id="RU365093"/>
    </source>
</evidence>
<protein>
    <recommendedName>
        <fullName evidence="9">Membrane fusion protein (MFP) family protein</fullName>
    </recommendedName>
</protein>
<accession>A0AAE2W1N9</accession>
<evidence type="ECO:0000256" key="3">
    <source>
        <dbReference type="ARBA" id="ARBA00022448"/>
    </source>
</evidence>
<dbReference type="InterPro" id="IPR010129">
    <property type="entry name" value="T1SS_HlyD"/>
</dbReference>
<name>A0AAE2W1N9_9RHOB</name>
<keyword evidence="8 9" id="KW-0472">Membrane</keyword>
<evidence type="ECO:0000256" key="4">
    <source>
        <dbReference type="ARBA" id="ARBA00022475"/>
    </source>
</evidence>
<dbReference type="Pfam" id="PF26002">
    <property type="entry name" value="Beta-barrel_AprE"/>
    <property type="match status" value="1"/>
</dbReference>
<evidence type="ECO:0000259" key="10">
    <source>
        <dbReference type="Pfam" id="PF25994"/>
    </source>
</evidence>
<dbReference type="PANTHER" id="PTHR30386:SF17">
    <property type="entry name" value="ALKALINE PROTEASE SECRETION PROTEIN APRE"/>
    <property type="match status" value="1"/>
</dbReference>
<reference evidence="12 13" key="1">
    <citation type="submission" date="2021-01" db="EMBL/GenBank/DDBJ databases">
        <title>Diatom-associated Roseobacters Show Island Model of Population Structure.</title>
        <authorList>
            <person name="Qu L."/>
            <person name="Feng X."/>
            <person name="Chen Y."/>
            <person name="Li L."/>
            <person name="Wang X."/>
            <person name="Hu Z."/>
            <person name="Wang H."/>
            <person name="Luo H."/>
        </authorList>
    </citation>
    <scope>NUCLEOTIDE SEQUENCE [LARGE SCALE GENOMIC DNA]</scope>
    <source>
        <strain evidence="12 13">TR60-84</strain>
    </source>
</reference>
<feature type="domain" description="AprE-like long alpha-helical hairpin" evidence="10">
    <location>
        <begin position="92"/>
        <end position="280"/>
    </location>
</feature>
<keyword evidence="5 9" id="KW-0997">Cell inner membrane</keyword>
<dbReference type="InterPro" id="IPR050739">
    <property type="entry name" value="MFP"/>
</dbReference>
<sequence>MSKDQAQSLSAKSQIVIGLLTIVTLVAGLFYWAATATIIGAVITTGTIEVERNRQIVQHPGGGVARAIYVRNGQYVAQGEVLIELDTRRQQGELDFTQAQLFELQARQSRLKAEQSDLQAVRFDPALVKQSRGNASFASLLDGQRQLFQATRRTIAIETTKLENQKQQIAAQISGIDAQEMALIRQLELIAQELATQQSLRARKLTSASAVTALERQQASLRGSLGEVTANRAAARQRLIETGLELRRLVSRHLEKGVATARDLDAPIRQYQRDLRALRAEIAQAQVRAPVSGIVYGMTLRTTRSVLRPAEPLLYLIPQDRPLIVAMRVSPKHIDQVALGQKTKLRLSALDQRLTPEVWGRITQLSADAIADEAGGEAYFRAEMVLPAEELGRLPPGVRLLPGMPVEAFIRTGERSPMAYMVKPVADYFARAFRES</sequence>
<evidence type="ECO:0000256" key="2">
    <source>
        <dbReference type="ARBA" id="ARBA00009477"/>
    </source>
</evidence>
<keyword evidence="6 9" id="KW-0812">Transmembrane</keyword>
<keyword evidence="3 9" id="KW-0813">Transport</keyword>
<dbReference type="PANTHER" id="PTHR30386">
    <property type="entry name" value="MEMBRANE FUSION SUBUNIT OF EMRAB-TOLC MULTIDRUG EFFLUX PUMP"/>
    <property type="match status" value="1"/>
</dbReference>
<dbReference type="PRINTS" id="PR01490">
    <property type="entry name" value="RTXTOXIND"/>
</dbReference>
<evidence type="ECO:0000259" key="11">
    <source>
        <dbReference type="Pfam" id="PF26002"/>
    </source>
</evidence>
<keyword evidence="13" id="KW-1185">Reference proteome</keyword>
<comment type="subcellular location">
    <subcellularLocation>
        <location evidence="1 9">Cell inner membrane</location>
        <topology evidence="1 9">Single-pass membrane protein</topology>
    </subcellularLocation>
</comment>
<gene>
    <name evidence="12" type="ORF">JQV55_15205</name>
</gene>
<dbReference type="AlphaFoldDB" id="A0AAE2W1N9"/>
<evidence type="ECO:0000313" key="13">
    <source>
        <dbReference type="Proteomes" id="UP000732193"/>
    </source>
</evidence>
<dbReference type="InterPro" id="IPR058781">
    <property type="entry name" value="HH_AprE-like"/>
</dbReference>